<dbReference type="InterPro" id="IPR018485">
    <property type="entry name" value="FGGY_C"/>
</dbReference>
<comment type="caution">
    <text evidence="7">The sequence shown here is derived from an EMBL/GenBank/DDBJ whole genome shotgun (WGS) entry which is preliminary data.</text>
</comment>
<dbReference type="Proteomes" id="UP001597419">
    <property type="component" value="Unassembled WGS sequence"/>
</dbReference>
<reference evidence="8" key="1">
    <citation type="journal article" date="2019" name="Int. J. Syst. Evol. Microbiol.">
        <title>The Global Catalogue of Microorganisms (GCM) 10K type strain sequencing project: providing services to taxonomists for standard genome sequencing and annotation.</title>
        <authorList>
            <consortium name="The Broad Institute Genomics Platform"/>
            <consortium name="The Broad Institute Genome Sequencing Center for Infectious Disease"/>
            <person name="Wu L."/>
            <person name="Ma J."/>
        </authorList>
    </citation>
    <scope>NUCLEOTIDE SEQUENCE [LARGE SCALE GENOMIC DNA]</scope>
    <source>
        <strain evidence="8">CGMCC 4.7643</strain>
    </source>
</reference>
<dbReference type="PIRSF" id="PIRSF000538">
    <property type="entry name" value="GlpK"/>
    <property type="match status" value="1"/>
</dbReference>
<proteinExistence type="inferred from homology"/>
<evidence type="ECO:0000256" key="3">
    <source>
        <dbReference type="ARBA" id="ARBA00022679"/>
    </source>
</evidence>
<dbReference type="InterPro" id="IPR050406">
    <property type="entry name" value="FGGY_Carb_Kinase"/>
</dbReference>
<dbReference type="PANTHER" id="PTHR43095">
    <property type="entry name" value="SUGAR KINASE"/>
    <property type="match status" value="1"/>
</dbReference>
<dbReference type="InterPro" id="IPR000577">
    <property type="entry name" value="Carb_kinase_FGGY"/>
</dbReference>
<comment type="similarity">
    <text evidence="1">Belongs to the FGGY kinase family.</text>
</comment>
<evidence type="ECO:0000313" key="7">
    <source>
        <dbReference type="EMBL" id="MFD2460961.1"/>
    </source>
</evidence>
<dbReference type="InterPro" id="IPR018484">
    <property type="entry name" value="FGGY_N"/>
</dbReference>
<name>A0ABW5GJD2_9PSEU</name>
<gene>
    <name evidence="7" type="ORF">ACFSYJ_20310</name>
</gene>
<dbReference type="Pfam" id="PF02782">
    <property type="entry name" value="FGGY_C"/>
    <property type="match status" value="1"/>
</dbReference>
<dbReference type="PANTHER" id="PTHR43095:SF5">
    <property type="entry name" value="XYLULOSE KINASE"/>
    <property type="match status" value="1"/>
</dbReference>
<dbReference type="InterPro" id="IPR043129">
    <property type="entry name" value="ATPase_NBD"/>
</dbReference>
<evidence type="ECO:0000256" key="4">
    <source>
        <dbReference type="ARBA" id="ARBA00022777"/>
    </source>
</evidence>
<keyword evidence="3 7" id="KW-0808">Transferase</keyword>
<keyword evidence="2" id="KW-0859">Xylose metabolism</keyword>
<dbReference type="RefSeq" id="WP_345406407.1">
    <property type="nucleotide sequence ID" value="NZ_BAABHG010000020.1"/>
</dbReference>
<keyword evidence="2" id="KW-0119">Carbohydrate metabolism</keyword>
<dbReference type="EMBL" id="JBHUKU010000009">
    <property type="protein sequence ID" value="MFD2460961.1"/>
    <property type="molecule type" value="Genomic_DNA"/>
</dbReference>
<evidence type="ECO:0000259" key="6">
    <source>
        <dbReference type="Pfam" id="PF02782"/>
    </source>
</evidence>
<feature type="domain" description="Carbohydrate kinase FGGY C-terminal" evidence="6">
    <location>
        <begin position="252"/>
        <end position="423"/>
    </location>
</feature>
<dbReference type="SUPFAM" id="SSF53067">
    <property type="entry name" value="Actin-like ATPase domain"/>
    <property type="match status" value="2"/>
</dbReference>
<keyword evidence="4 7" id="KW-0418">Kinase</keyword>
<dbReference type="CDD" id="cd07783">
    <property type="entry name" value="ASKHA_NBD_FGGY_SePSK_AtXK1-like"/>
    <property type="match status" value="1"/>
</dbReference>
<evidence type="ECO:0000259" key="5">
    <source>
        <dbReference type="Pfam" id="PF00370"/>
    </source>
</evidence>
<keyword evidence="8" id="KW-1185">Reference proteome</keyword>
<dbReference type="GO" id="GO:0016301">
    <property type="term" value="F:kinase activity"/>
    <property type="evidence" value="ECO:0007669"/>
    <property type="project" value="UniProtKB-KW"/>
</dbReference>
<evidence type="ECO:0000256" key="1">
    <source>
        <dbReference type="ARBA" id="ARBA00009156"/>
    </source>
</evidence>
<accession>A0ABW5GJD2</accession>
<protein>
    <submittedName>
        <fullName evidence="7">FGGY-family carbohydrate kinase</fullName>
        <ecNumber evidence="7">2.7.1.-</ecNumber>
    </submittedName>
</protein>
<sequence length="480" mass="48780">MNEPVTIGLDVATAGVRALAVRGGAVLATAAEPLPAPVRDGRGHSEQDARSWWPAAEAALGRVTAALPGNGSEVVAVAIAATSGTIAGVDSRGEPVGPALMYDDRRGAGYNAKAAELGAERWRALGSGVSATSALGRIAWLAEHHPEVTKIRHTADLIAAKLTGGPVAADWSHALKSGYDPRAREWPHEVFAGLGVPEGLLPPVVPPTTVLGRVPRPVAGLPAGCAVVAGMTDGCAGQLAAGAVAPGQFVGILGTTYVLKGVTAELVPDPSGVVYSHRHPDGWWLPGGASNTGGEAVSDQADLPALDAAAAARGPAGIVAYPLRRTGERFPFGSAEATGFVLGTPADEAELHRARLEGVAFLERLALDHLRRLGARVTGPLLAAGGGSRSPLWTRIRASVSGLGLRVAPNAETGYGAALLAAAGVLPGGLTAVCGELPGGTVIEPVVAEQDALSQSYHRFCAALHERGWIGSELYAATRS</sequence>
<organism evidence="7 8">
    <name type="scientific">Amycolatopsis samaneae</name>
    <dbReference type="NCBI Taxonomy" id="664691"/>
    <lineage>
        <taxon>Bacteria</taxon>
        <taxon>Bacillati</taxon>
        <taxon>Actinomycetota</taxon>
        <taxon>Actinomycetes</taxon>
        <taxon>Pseudonocardiales</taxon>
        <taxon>Pseudonocardiaceae</taxon>
        <taxon>Amycolatopsis</taxon>
    </lineage>
</organism>
<evidence type="ECO:0000313" key="8">
    <source>
        <dbReference type="Proteomes" id="UP001597419"/>
    </source>
</evidence>
<dbReference type="EC" id="2.7.1.-" evidence="7"/>
<feature type="domain" description="Carbohydrate kinase FGGY N-terminal" evidence="5">
    <location>
        <begin position="6"/>
        <end position="239"/>
    </location>
</feature>
<dbReference type="Pfam" id="PF00370">
    <property type="entry name" value="FGGY_N"/>
    <property type="match status" value="1"/>
</dbReference>
<dbReference type="Gene3D" id="3.30.420.40">
    <property type="match status" value="2"/>
</dbReference>
<evidence type="ECO:0000256" key="2">
    <source>
        <dbReference type="ARBA" id="ARBA00022629"/>
    </source>
</evidence>